<evidence type="ECO:0000313" key="12">
    <source>
        <dbReference type="Proteomes" id="UP000422736"/>
    </source>
</evidence>
<accession>A0ABX6F6V0</accession>
<dbReference type="PANTHER" id="PTHR12804">
    <property type="entry name" value="MICROSOMAL SIGNAL PEPTIDASE 23 KD SUBUNIT SPC22/23"/>
    <property type="match status" value="1"/>
</dbReference>
<dbReference type="Proteomes" id="UP000422736">
    <property type="component" value="Chromosome 7"/>
</dbReference>
<evidence type="ECO:0000256" key="5">
    <source>
        <dbReference type="ARBA" id="ARBA00022968"/>
    </source>
</evidence>
<dbReference type="PIRSF" id="PIRSF016089">
    <property type="entry name" value="SPC22"/>
    <property type="match status" value="1"/>
</dbReference>
<keyword evidence="3 10" id="KW-0812">Transmembrane</keyword>
<keyword evidence="6 10" id="KW-1133">Transmembrane helix</keyword>
<evidence type="ECO:0000256" key="7">
    <source>
        <dbReference type="ARBA" id="ARBA00023136"/>
    </source>
</evidence>
<sequence length="191" mass="21718">MFSLTQRFQHVSSLALTCSFAIIAFIIATSWVQLLKENAFELDSKLSNIRSAVRLAKQKRYGGTALNPTEVAKIRFNADVDFSPLFNWNTKQVFAYVTAEYESDDKPNSWSEVTIWDKIITSQDDAIVSLSNVDAKYQLWDLESKITERPLTFKLKWNIQPWFGILINGETTGSRTIELKKPAAKNSSKKA</sequence>
<evidence type="ECO:0000256" key="9">
    <source>
        <dbReference type="PIRNR" id="PIRNR016089"/>
    </source>
</evidence>
<evidence type="ECO:0000256" key="10">
    <source>
        <dbReference type="SAM" id="Phobius"/>
    </source>
</evidence>
<protein>
    <recommendedName>
        <fullName evidence="9">Signal peptidase subunit 3</fullName>
    </recommendedName>
</protein>
<reference evidence="11 12" key="1">
    <citation type="submission" date="2016-03" db="EMBL/GenBank/DDBJ databases">
        <title>How can Kluyveromyces marxianus grow so fast - potential evolutionary course in Saccharomyces Complex revealed by comparative genomics.</title>
        <authorList>
            <person name="Mo W."/>
            <person name="Lu W."/>
            <person name="Yang X."/>
            <person name="Qi J."/>
            <person name="Lv H."/>
        </authorList>
    </citation>
    <scope>NUCLEOTIDE SEQUENCE [LARGE SCALE GENOMIC DNA]</scope>
    <source>
        <strain evidence="11 12">FIM1</strain>
    </source>
</reference>
<evidence type="ECO:0000256" key="8">
    <source>
        <dbReference type="ARBA" id="ARBA00045670"/>
    </source>
</evidence>
<evidence type="ECO:0000256" key="4">
    <source>
        <dbReference type="ARBA" id="ARBA00022824"/>
    </source>
</evidence>
<proteinExistence type="inferred from homology"/>
<evidence type="ECO:0000256" key="1">
    <source>
        <dbReference type="ARBA" id="ARBA00004648"/>
    </source>
</evidence>
<comment type="subcellular location">
    <subcellularLocation>
        <location evidence="1">Endoplasmic reticulum membrane</location>
        <topology evidence="1">Single-pass type II membrane protein</topology>
    </subcellularLocation>
</comment>
<reference evidence="11 12" key="2">
    <citation type="submission" date="2019-11" db="EMBL/GenBank/DDBJ databases">
        <authorList>
            <person name="Lu H."/>
        </authorList>
    </citation>
    <scope>NUCLEOTIDE SEQUENCE [LARGE SCALE GENOMIC DNA]</scope>
    <source>
        <strain evidence="11 12">FIM1</strain>
    </source>
</reference>
<keyword evidence="5" id="KW-0735">Signal-anchor</keyword>
<feature type="transmembrane region" description="Helical" evidence="10">
    <location>
        <begin position="12"/>
        <end position="32"/>
    </location>
</feature>
<dbReference type="Pfam" id="PF04573">
    <property type="entry name" value="SPC22"/>
    <property type="match status" value="1"/>
</dbReference>
<dbReference type="EMBL" id="CP015061">
    <property type="protein sequence ID" value="QGN18038.1"/>
    <property type="molecule type" value="Genomic_DNA"/>
</dbReference>
<dbReference type="PANTHER" id="PTHR12804:SF0">
    <property type="entry name" value="SIGNAL PEPTIDASE COMPLEX SUBUNIT 3"/>
    <property type="match status" value="1"/>
</dbReference>
<keyword evidence="7 9" id="KW-0472">Membrane</keyword>
<evidence type="ECO:0000256" key="6">
    <source>
        <dbReference type="ARBA" id="ARBA00022989"/>
    </source>
</evidence>
<evidence type="ECO:0000256" key="3">
    <source>
        <dbReference type="ARBA" id="ARBA00022692"/>
    </source>
</evidence>
<keyword evidence="4 9" id="KW-0256">Endoplasmic reticulum</keyword>
<comment type="function">
    <text evidence="8">Essential component of the signal peptidase complex (SPC) which catalyzes the cleavage of N-terminal signal sequences from nascent proteins as they are translocated into the lumen of the endoplasmic reticulum. Essential for the SPC catalytic activity, possibly by stabilizing and positioning the active center of the complex close to the lumenal surface. Essential for viability.</text>
</comment>
<evidence type="ECO:0000313" key="11">
    <source>
        <dbReference type="EMBL" id="QGN18038.1"/>
    </source>
</evidence>
<dbReference type="InterPro" id="IPR007653">
    <property type="entry name" value="SPC3"/>
</dbReference>
<name>A0ABX6F6V0_KLUMA</name>
<gene>
    <name evidence="11" type="primary">SPC3</name>
    <name evidence="11" type="ORF">FIM1_4354</name>
</gene>
<evidence type="ECO:0000256" key="2">
    <source>
        <dbReference type="ARBA" id="ARBA00009289"/>
    </source>
</evidence>
<keyword evidence="12" id="KW-1185">Reference proteome</keyword>
<organism evidence="11 12">
    <name type="scientific">Kluyveromyces marxianus</name>
    <name type="common">Yeast</name>
    <name type="synonym">Candida kefyr</name>
    <dbReference type="NCBI Taxonomy" id="4911"/>
    <lineage>
        <taxon>Eukaryota</taxon>
        <taxon>Fungi</taxon>
        <taxon>Dikarya</taxon>
        <taxon>Ascomycota</taxon>
        <taxon>Saccharomycotina</taxon>
        <taxon>Saccharomycetes</taxon>
        <taxon>Saccharomycetales</taxon>
        <taxon>Saccharomycetaceae</taxon>
        <taxon>Kluyveromyces</taxon>
    </lineage>
</organism>
<comment type="similarity">
    <text evidence="2 9">Belongs to the SPCS3 family.</text>
</comment>